<feature type="compositionally biased region" description="Basic residues" evidence="2">
    <location>
        <begin position="136"/>
        <end position="147"/>
    </location>
</feature>
<feature type="coiled-coil region" evidence="1">
    <location>
        <begin position="190"/>
        <end position="224"/>
    </location>
</feature>
<sequence length="239" mass="26004">MLSPASVPATIRQQAPPPLPPSALLAAAVATPAPSITNTAADQPASKQQMPATASRPGPPPTHPNPPVAAATAAPTNTSTAREQPPNATQAEPEAGPSQPRSLKRKEGPGAYPHYSITDHDTATQREQRRENYKANVHRRLGVKKQRQAGQEEEHAGQVEEEEDHEDVASGITEGNKGLEILRGPISVVVQRLVHAMAAWREKAERLQAEKEVLMGQLEEERKKNEELALWRQHTMEPF</sequence>
<accession>A0AA43QN63</accession>
<dbReference type="Proteomes" id="UP001161017">
    <property type="component" value="Unassembled WGS sequence"/>
</dbReference>
<reference evidence="3" key="1">
    <citation type="journal article" date="2023" name="Genome Biol. Evol.">
        <title>First Whole Genome Sequence and Flow Cytometry Genome Size Data for the Lichen-Forming Fungus Ramalina farinacea (Ascomycota).</title>
        <authorList>
            <person name="Llewellyn T."/>
            <person name="Mian S."/>
            <person name="Hill R."/>
            <person name="Leitch I.J."/>
            <person name="Gaya E."/>
        </authorList>
    </citation>
    <scope>NUCLEOTIDE SEQUENCE</scope>
    <source>
        <strain evidence="3">LIQ254RAFAR</strain>
    </source>
</reference>
<feature type="region of interest" description="Disordered" evidence="2">
    <location>
        <begin position="1"/>
        <end position="23"/>
    </location>
</feature>
<evidence type="ECO:0000256" key="1">
    <source>
        <dbReference type="SAM" id="Coils"/>
    </source>
</evidence>
<dbReference type="EMBL" id="JAPUFD010000009">
    <property type="protein sequence ID" value="MDI1489538.1"/>
    <property type="molecule type" value="Genomic_DNA"/>
</dbReference>
<organism evidence="3 4">
    <name type="scientific">Ramalina farinacea</name>
    <dbReference type="NCBI Taxonomy" id="258253"/>
    <lineage>
        <taxon>Eukaryota</taxon>
        <taxon>Fungi</taxon>
        <taxon>Dikarya</taxon>
        <taxon>Ascomycota</taxon>
        <taxon>Pezizomycotina</taxon>
        <taxon>Lecanoromycetes</taxon>
        <taxon>OSLEUM clade</taxon>
        <taxon>Lecanoromycetidae</taxon>
        <taxon>Lecanorales</taxon>
        <taxon>Lecanorineae</taxon>
        <taxon>Ramalinaceae</taxon>
        <taxon>Ramalina</taxon>
    </lineage>
</organism>
<name>A0AA43QN63_9LECA</name>
<evidence type="ECO:0000313" key="3">
    <source>
        <dbReference type="EMBL" id="MDI1489538.1"/>
    </source>
</evidence>
<comment type="caution">
    <text evidence="3">The sequence shown here is derived from an EMBL/GenBank/DDBJ whole genome shotgun (WGS) entry which is preliminary data.</text>
</comment>
<feature type="compositionally biased region" description="Pro residues" evidence="2">
    <location>
        <begin position="57"/>
        <end position="67"/>
    </location>
</feature>
<protein>
    <submittedName>
        <fullName evidence="3">Uncharacterized protein</fullName>
    </submittedName>
</protein>
<evidence type="ECO:0000256" key="2">
    <source>
        <dbReference type="SAM" id="MobiDB-lite"/>
    </source>
</evidence>
<feature type="compositionally biased region" description="Polar residues" evidence="2">
    <location>
        <begin position="35"/>
        <end position="52"/>
    </location>
</feature>
<keyword evidence="1" id="KW-0175">Coiled coil</keyword>
<feature type="region of interest" description="Disordered" evidence="2">
    <location>
        <begin position="35"/>
        <end position="173"/>
    </location>
</feature>
<keyword evidence="4" id="KW-1185">Reference proteome</keyword>
<proteinExistence type="predicted"/>
<dbReference type="AlphaFoldDB" id="A0AA43QN63"/>
<feature type="compositionally biased region" description="Low complexity" evidence="2">
    <location>
        <begin position="68"/>
        <end position="81"/>
    </location>
</feature>
<feature type="compositionally biased region" description="Basic and acidic residues" evidence="2">
    <location>
        <begin position="117"/>
        <end position="133"/>
    </location>
</feature>
<gene>
    <name evidence="3" type="ORF">OHK93_008819</name>
</gene>
<evidence type="ECO:0000313" key="4">
    <source>
        <dbReference type="Proteomes" id="UP001161017"/>
    </source>
</evidence>